<proteinExistence type="predicted"/>
<dbReference type="RefSeq" id="WP_092210141.1">
    <property type="nucleotide sequence ID" value="NZ_FOVN01000012.1"/>
</dbReference>
<dbReference type="PROSITE" id="PS51257">
    <property type="entry name" value="PROKAR_LIPOPROTEIN"/>
    <property type="match status" value="1"/>
</dbReference>
<evidence type="ECO:0000313" key="2">
    <source>
        <dbReference type="Proteomes" id="UP000198705"/>
    </source>
</evidence>
<gene>
    <name evidence="1" type="ORF">SAMN04487989_1123</name>
</gene>
<dbReference type="OrthoDB" id="1417169at2"/>
<dbReference type="Proteomes" id="UP000198705">
    <property type="component" value="Unassembled WGS sequence"/>
</dbReference>
<protein>
    <submittedName>
        <fullName evidence="1">Uncharacterized protein</fullName>
    </submittedName>
</protein>
<accession>A0A1I5DS02</accession>
<dbReference type="AlphaFoldDB" id="A0A1I5DS02"/>
<reference evidence="2" key="1">
    <citation type="submission" date="2016-10" db="EMBL/GenBank/DDBJ databases">
        <authorList>
            <person name="Varghese N."/>
            <person name="Submissions S."/>
        </authorList>
    </citation>
    <scope>NUCLEOTIDE SEQUENCE [LARGE SCALE GENOMIC DNA]</scope>
    <source>
        <strain evidence="2">DSM 23925</strain>
    </source>
</reference>
<sequence>MKKILLPLLIIGFILVSCKKNNLSDTYWLAVKSYPIPPETGNSIYDGMTLHFADDKLIYGNVFDQRNGETELRISGNKFFVNDTLWAVSFAQYQDSLVLDVNENARVKFVKLGKENSLPEKKQIWKHKNWVLTYNDYQRELFLTDSLFFDEPDSKLCIQKDLQDNQFISTIDKWKAIGINGNQLFVKTFHQMDEEFYRIKSYVNDSVIELESLEFPSVKTDIRKKQYISTEQKDKIYEQIQNYVWKTDKIIDLDTISEGSRNWDSTYVKMKSLKNKRLSFKFSDDLTYNIYELENSVANGNWKVSETGNEIILNSGIYPSDYIDLINVDKDSLVIGNLHKFEPTNDNYGLIVELYYKLVLKK</sequence>
<dbReference type="EMBL" id="FOVN01000012">
    <property type="protein sequence ID" value="SFO01978.1"/>
    <property type="molecule type" value="Genomic_DNA"/>
</dbReference>
<dbReference type="STRING" id="649333.SAMN04487989_1123"/>
<organism evidence="1 2">
    <name type="scientific">Bizionia echini</name>
    <dbReference type="NCBI Taxonomy" id="649333"/>
    <lineage>
        <taxon>Bacteria</taxon>
        <taxon>Pseudomonadati</taxon>
        <taxon>Bacteroidota</taxon>
        <taxon>Flavobacteriia</taxon>
        <taxon>Flavobacteriales</taxon>
        <taxon>Flavobacteriaceae</taxon>
        <taxon>Bizionia</taxon>
    </lineage>
</organism>
<keyword evidence="2" id="KW-1185">Reference proteome</keyword>
<name>A0A1I5DS02_9FLAO</name>
<evidence type="ECO:0000313" key="1">
    <source>
        <dbReference type="EMBL" id="SFO01978.1"/>
    </source>
</evidence>